<comment type="caution">
    <text evidence="1">The sequence shown here is derived from an EMBL/GenBank/DDBJ whole genome shotgun (WGS) entry which is preliminary data.</text>
</comment>
<protein>
    <submittedName>
        <fullName evidence="1">Uncharacterized protein</fullName>
    </submittedName>
</protein>
<dbReference type="EMBL" id="AWSJ01000132">
    <property type="protein sequence ID" value="ERI09878.1"/>
    <property type="molecule type" value="Genomic_DNA"/>
</dbReference>
<dbReference type="HOGENOM" id="CLU_3039890_0_0_9"/>
<evidence type="ECO:0000313" key="1">
    <source>
        <dbReference type="EMBL" id="ERI09878.1"/>
    </source>
</evidence>
<sequence>MYYPYGLSFIVRHYYAHIIIHQEDCIELPFTNRVMLFLLFLPQATQTPCLLGFL</sequence>
<dbReference type="AlphaFoldDB" id="U1X5R7"/>
<reference evidence="1 2" key="1">
    <citation type="submission" date="2013-08" db="EMBL/GenBank/DDBJ databases">
        <authorList>
            <person name="Weinstock G."/>
            <person name="Sodergren E."/>
            <person name="Wylie T."/>
            <person name="Fulton L."/>
            <person name="Fulton R."/>
            <person name="Fronick C."/>
            <person name="O'Laughlin M."/>
            <person name="Godfrey J."/>
            <person name="Miner T."/>
            <person name="Herter B."/>
            <person name="Appelbaum E."/>
            <person name="Cordes M."/>
            <person name="Lek S."/>
            <person name="Wollam A."/>
            <person name="Pepin K.H."/>
            <person name="Palsikar V.B."/>
            <person name="Mitreva M."/>
            <person name="Wilson R.K."/>
        </authorList>
    </citation>
    <scope>NUCLEOTIDE SEQUENCE [LARGE SCALE GENOMIC DNA]</scope>
    <source>
        <strain evidence="1 2">ATCC 12856</strain>
    </source>
</reference>
<gene>
    <name evidence="1" type="ORF">HMPREF0083_02047</name>
</gene>
<evidence type="ECO:0000313" key="2">
    <source>
        <dbReference type="Proteomes" id="UP000016511"/>
    </source>
</evidence>
<dbReference type="Proteomes" id="UP000016511">
    <property type="component" value="Unassembled WGS sequence"/>
</dbReference>
<proteinExistence type="predicted"/>
<dbReference type="STRING" id="649747.HMPREF0083_02047"/>
<keyword evidence="2" id="KW-1185">Reference proteome</keyword>
<accession>U1X5R7</accession>
<name>U1X5R7_ANEAE</name>
<organism evidence="1 2">
    <name type="scientific">Aneurinibacillus aneurinilyticus ATCC 12856</name>
    <dbReference type="NCBI Taxonomy" id="649747"/>
    <lineage>
        <taxon>Bacteria</taxon>
        <taxon>Bacillati</taxon>
        <taxon>Bacillota</taxon>
        <taxon>Bacilli</taxon>
        <taxon>Bacillales</taxon>
        <taxon>Paenibacillaceae</taxon>
        <taxon>Aneurinibacillus group</taxon>
        <taxon>Aneurinibacillus</taxon>
    </lineage>
</organism>